<feature type="domain" description="TerB N-terminal" evidence="3">
    <location>
        <begin position="139"/>
        <end position="345"/>
    </location>
</feature>
<evidence type="ECO:0000313" key="5">
    <source>
        <dbReference type="EMBL" id="SIT45647.1"/>
    </source>
</evidence>
<evidence type="ECO:0008006" key="7">
    <source>
        <dbReference type="Google" id="ProtNLM"/>
    </source>
</evidence>
<dbReference type="Pfam" id="PF15615">
    <property type="entry name" value="TerB_C"/>
    <property type="match status" value="1"/>
</dbReference>
<dbReference type="InterPro" id="IPR025266">
    <property type="entry name" value="TerB_N"/>
</dbReference>
<gene>
    <name evidence="5" type="ORF">BN2475_580028</name>
</gene>
<dbReference type="AlphaFoldDB" id="A0A1N7SE44"/>
<keyword evidence="1" id="KW-0472">Membrane</keyword>
<dbReference type="SUPFAM" id="SSF158682">
    <property type="entry name" value="TerB-like"/>
    <property type="match status" value="1"/>
</dbReference>
<dbReference type="Proteomes" id="UP000187012">
    <property type="component" value="Unassembled WGS sequence"/>
</dbReference>
<dbReference type="InterPro" id="IPR029024">
    <property type="entry name" value="TerB-like"/>
</dbReference>
<name>A0A1N7SE44_9BURK</name>
<dbReference type="Pfam" id="PF13208">
    <property type="entry name" value="TerB_N"/>
    <property type="match status" value="1"/>
</dbReference>
<organism evidence="5 6">
    <name type="scientific">Paraburkholderia ribeironis</name>
    <dbReference type="NCBI Taxonomy" id="1247936"/>
    <lineage>
        <taxon>Bacteria</taxon>
        <taxon>Pseudomonadati</taxon>
        <taxon>Pseudomonadota</taxon>
        <taxon>Betaproteobacteria</taxon>
        <taxon>Burkholderiales</taxon>
        <taxon>Burkholderiaceae</taxon>
        <taxon>Paraburkholderia</taxon>
    </lineage>
</organism>
<evidence type="ECO:0000313" key="6">
    <source>
        <dbReference type="Proteomes" id="UP000187012"/>
    </source>
</evidence>
<evidence type="ECO:0000256" key="1">
    <source>
        <dbReference type="SAM" id="Phobius"/>
    </source>
</evidence>
<dbReference type="InterPro" id="IPR007791">
    <property type="entry name" value="DjlA_N"/>
</dbReference>
<dbReference type="CDD" id="cd07176">
    <property type="entry name" value="terB"/>
    <property type="match status" value="1"/>
</dbReference>
<evidence type="ECO:0000259" key="3">
    <source>
        <dbReference type="Pfam" id="PF13208"/>
    </source>
</evidence>
<keyword evidence="1" id="KW-1133">Transmembrane helix</keyword>
<sequence>MGISLAGCLSKYVSDRTMGRKEEKSGWGAGVVLVVVLLALLFAPTGMKGTVVLLATPCVFVALFRGRKKKLPVAAGAPQSATTNFPERASASASVGGELRAQEGEEFLTVALSGDSANSSYRIARPPFETSSGVRWVAAGESVDVGGTTITGGLFYIGVPKRGEANRGADACVVNPKATLARTTCDRSAGPNDYWLSYSTFSAEQRCAYVQWLASARSDPKLHRSFAMFYLYGLERRVLVDGMEGKVPKHEFETIAAELRRLRETYPEVLGSAYVDGMLEFISVHLTQPLRQYEQAPPPLTNSFELPLSVRVAFGQAAIDRKPVPVEWALAWVFGDGMINKRTPAYRCGKEFKQLFERRYRERFRDGMKLSANKTKLKAPVSAAFSALHSVVYPEYITSLPDISAVSGPRKQLQELVFECTEALDAYSRFLGKYPESEGSLESSLLLPLELWPETTRGELESVAATVANGTVVTTFGSLFERFKASGNLTRDKLTAFARVLGEAGVALEPDVRTSGRTPKSTDSVALYATPPGTSTNHVDDAYVGLELMVDMAASVAMADGTASEQELAVIHRQIEAWPQLTPRQRDRLRARIHVQVAQPPTPASFKKRLEPLPVDARQSIGTILLQTANAGGIASPAEVKLLEKLYLILGLDSQQLYSDLHGNAVAGTSASSRPAAPPEERGGQAVQPVLQLDAARIAALQTETAKVSAMLADVFADDEPTATVEPVEEQEPDSEGAVTATLSLLGMDEAHSTFLRLLLSRPVWTRAELADAASDLDLMLDGAIEQVNEATLDHWDEPLIDGDDPIEINQEFAKRLAP</sequence>
<accession>A0A1N7SE44</accession>
<evidence type="ECO:0000259" key="4">
    <source>
        <dbReference type="Pfam" id="PF15615"/>
    </source>
</evidence>
<feature type="transmembrane region" description="Helical" evidence="1">
    <location>
        <begin position="26"/>
        <end position="43"/>
    </location>
</feature>
<dbReference type="Pfam" id="PF05099">
    <property type="entry name" value="TerB"/>
    <property type="match status" value="1"/>
</dbReference>
<dbReference type="EMBL" id="CYGX02000058">
    <property type="protein sequence ID" value="SIT45647.1"/>
    <property type="molecule type" value="Genomic_DNA"/>
</dbReference>
<dbReference type="STRING" id="1247936.BN2475_580028"/>
<protein>
    <recommendedName>
        <fullName evidence="7">Tellurite resistance protein TerB</fullName>
    </recommendedName>
</protein>
<keyword evidence="6" id="KW-1185">Reference proteome</keyword>
<dbReference type="InterPro" id="IPR028932">
    <property type="entry name" value="TerB-C"/>
</dbReference>
<evidence type="ECO:0000259" key="2">
    <source>
        <dbReference type="Pfam" id="PF05099"/>
    </source>
</evidence>
<feature type="domain" description="TerB-C" evidence="4">
    <location>
        <begin position="688"/>
        <end position="817"/>
    </location>
</feature>
<reference evidence="5 6" key="1">
    <citation type="submission" date="2016-12" db="EMBL/GenBank/DDBJ databases">
        <authorList>
            <person name="Song W.-J."/>
            <person name="Kurnit D.M."/>
        </authorList>
    </citation>
    <scope>NUCLEOTIDE SEQUENCE [LARGE SCALE GENOMIC DNA]</scope>
    <source>
        <strain evidence="5 6">STM7296</strain>
    </source>
</reference>
<proteinExistence type="predicted"/>
<dbReference type="Gene3D" id="1.10.3680.10">
    <property type="entry name" value="TerB-like"/>
    <property type="match status" value="1"/>
</dbReference>
<feature type="domain" description="Co-chaperone DjlA N-terminal" evidence="2">
    <location>
        <begin position="552"/>
        <end position="656"/>
    </location>
</feature>
<keyword evidence="1" id="KW-0812">Transmembrane</keyword>